<gene>
    <name evidence="3" type="ORF">MKW98_016451</name>
</gene>
<dbReference type="AlphaFoldDB" id="A0AAD4T9C5"/>
<dbReference type="Gene3D" id="3.30.559.10">
    <property type="entry name" value="Chloramphenicol acetyltransferase-like domain"/>
    <property type="match status" value="2"/>
</dbReference>
<proteinExistence type="inferred from homology"/>
<comment type="similarity">
    <text evidence="1">Belongs to the plant acyltransferase family.</text>
</comment>
<dbReference type="InterPro" id="IPR023213">
    <property type="entry name" value="CAT-like_dom_sf"/>
</dbReference>
<evidence type="ECO:0000256" key="1">
    <source>
        <dbReference type="ARBA" id="ARBA00009861"/>
    </source>
</evidence>
<evidence type="ECO:0000313" key="4">
    <source>
        <dbReference type="Proteomes" id="UP001202328"/>
    </source>
</evidence>
<dbReference type="InterPro" id="IPR050898">
    <property type="entry name" value="Plant_acyltransferase"/>
</dbReference>
<organism evidence="3 4">
    <name type="scientific">Papaver atlanticum</name>
    <dbReference type="NCBI Taxonomy" id="357466"/>
    <lineage>
        <taxon>Eukaryota</taxon>
        <taxon>Viridiplantae</taxon>
        <taxon>Streptophyta</taxon>
        <taxon>Embryophyta</taxon>
        <taxon>Tracheophyta</taxon>
        <taxon>Spermatophyta</taxon>
        <taxon>Magnoliopsida</taxon>
        <taxon>Ranunculales</taxon>
        <taxon>Papaveraceae</taxon>
        <taxon>Papaveroideae</taxon>
        <taxon>Papaver</taxon>
    </lineage>
</organism>
<comment type="caution">
    <text evidence="3">The sequence shown here is derived from an EMBL/GenBank/DDBJ whole genome shotgun (WGS) entry which is preliminary data.</text>
</comment>
<accession>A0AAD4T9C5</accession>
<dbReference type="PANTHER" id="PTHR31147">
    <property type="entry name" value="ACYL TRANSFERASE 4"/>
    <property type="match status" value="1"/>
</dbReference>
<dbReference type="EMBL" id="JAJJMB010004060">
    <property type="protein sequence ID" value="KAI3944221.1"/>
    <property type="molecule type" value="Genomic_DNA"/>
</dbReference>
<evidence type="ECO:0000256" key="2">
    <source>
        <dbReference type="ARBA" id="ARBA00022679"/>
    </source>
</evidence>
<dbReference type="Proteomes" id="UP001202328">
    <property type="component" value="Unassembled WGS sequence"/>
</dbReference>
<sequence length="349" mass="39854">MFIEADADVRLDQFNNINDLQPPFPCVNELLYLDPGSVDLINSPLLLIQVTRLLCGGFILAVRLNHTISDAQGLKQFLMALGEIARGYESPSVLPVWQRELLSSHEPPATPNKECDLFHRTRLVSLPFSQNQEVQRTFFFGLQEMISLKKHLPLHLHTCSKFEILTACLWRCRTLAFNLDPKEDVLLFFSVNGRGKDRLNLPEGFYSNALGCGMAFSTAEKLCRNSFEYTLDLVVKSKNKLLNTDTKEDKDTTLKNKMLKSWTDFTTNNALVGNHYFWIMHGWGKAVYAGPMIVHHIPNPEDSSFYIPYDNSKGDYGVYVPIFLRQEFLKRFVVEVGRMISEPPIRSAL</sequence>
<keyword evidence="2" id="KW-0808">Transferase</keyword>
<reference evidence="3" key="1">
    <citation type="submission" date="2022-04" db="EMBL/GenBank/DDBJ databases">
        <title>A functionally conserved STORR gene fusion in Papaver species that diverged 16.8 million years ago.</title>
        <authorList>
            <person name="Catania T."/>
        </authorList>
    </citation>
    <scope>NUCLEOTIDE SEQUENCE</scope>
    <source>
        <strain evidence="3">S-188037</strain>
    </source>
</reference>
<dbReference type="GO" id="GO:0016740">
    <property type="term" value="F:transferase activity"/>
    <property type="evidence" value="ECO:0007669"/>
    <property type="project" value="UniProtKB-KW"/>
</dbReference>
<evidence type="ECO:0000313" key="3">
    <source>
        <dbReference type="EMBL" id="KAI3944221.1"/>
    </source>
</evidence>
<name>A0AAD4T9C5_9MAGN</name>
<dbReference type="PANTHER" id="PTHR31147:SF66">
    <property type="entry name" value="OS05G0315700 PROTEIN"/>
    <property type="match status" value="1"/>
</dbReference>
<protein>
    <submittedName>
        <fullName evidence="3">Uncharacterized protein</fullName>
    </submittedName>
</protein>
<keyword evidence="4" id="KW-1185">Reference proteome</keyword>
<dbReference type="Pfam" id="PF02458">
    <property type="entry name" value="Transferase"/>
    <property type="match status" value="1"/>
</dbReference>